<evidence type="ECO:0000256" key="2">
    <source>
        <dbReference type="SAM" id="MobiDB-lite"/>
    </source>
</evidence>
<evidence type="ECO:0000256" key="3">
    <source>
        <dbReference type="SAM" id="Phobius"/>
    </source>
</evidence>
<proteinExistence type="predicted"/>
<dbReference type="PANTHER" id="PTHR44321:SF1">
    <property type="entry name" value="TRANSDUCIN BETA-LIKE PROTEIN 2"/>
    <property type="match status" value="1"/>
</dbReference>
<reference evidence="4 5" key="1">
    <citation type="journal article" date="2017" name="PLoS Biol.">
        <title>The sea cucumber genome provides insights into morphological evolution and visceral regeneration.</title>
        <authorList>
            <person name="Zhang X."/>
            <person name="Sun L."/>
            <person name="Yuan J."/>
            <person name="Sun Y."/>
            <person name="Gao Y."/>
            <person name="Zhang L."/>
            <person name="Li S."/>
            <person name="Dai H."/>
            <person name="Hamel J.F."/>
            <person name="Liu C."/>
            <person name="Yu Y."/>
            <person name="Liu S."/>
            <person name="Lin W."/>
            <person name="Guo K."/>
            <person name="Jin S."/>
            <person name="Xu P."/>
            <person name="Storey K.B."/>
            <person name="Huan P."/>
            <person name="Zhang T."/>
            <person name="Zhou Y."/>
            <person name="Zhang J."/>
            <person name="Lin C."/>
            <person name="Li X."/>
            <person name="Xing L."/>
            <person name="Huo D."/>
            <person name="Sun M."/>
            <person name="Wang L."/>
            <person name="Mercier A."/>
            <person name="Li F."/>
            <person name="Yang H."/>
            <person name="Xiang J."/>
        </authorList>
    </citation>
    <scope>NUCLEOTIDE SEQUENCE [LARGE SCALE GENOMIC DNA]</scope>
    <source>
        <strain evidence="4">Shaxun</strain>
        <tissue evidence="4">Muscle</tissue>
    </source>
</reference>
<dbReference type="Proteomes" id="UP000230750">
    <property type="component" value="Unassembled WGS sequence"/>
</dbReference>
<dbReference type="InterPro" id="IPR015943">
    <property type="entry name" value="WD40/YVTN_repeat-like_dom_sf"/>
</dbReference>
<keyword evidence="3" id="KW-0472">Membrane</keyword>
<dbReference type="PROSITE" id="PS50082">
    <property type="entry name" value="WD_REPEATS_2"/>
    <property type="match status" value="2"/>
</dbReference>
<dbReference type="OrthoDB" id="346371at2759"/>
<name>A0A2G8JRB3_STIJA</name>
<dbReference type="GO" id="GO:0030968">
    <property type="term" value="P:endoplasmic reticulum unfolded protein response"/>
    <property type="evidence" value="ECO:0007669"/>
    <property type="project" value="TreeGrafter"/>
</dbReference>
<evidence type="ECO:0000256" key="1">
    <source>
        <dbReference type="PROSITE-ProRule" id="PRU00221"/>
    </source>
</evidence>
<keyword evidence="1" id="KW-0853">WD repeat</keyword>
<sequence>MDGDVAAKSGKDQLFSVLIVTLAIGAVVGLLMLMFGYGSSLLSNPKDDSEDDEEDEKTKKDKNSKSKQNQVTKKQLKALAMKESKQQGNKKHNFDHPLLVTSLKEHSQNILNFDFSINGKYLASCSEDRTVRLWSIKDFKEKQHKTMRGNVEYDHATRVKFSPDCKAYIVSLANGNCIRVYKMAKEDGSAEYLLQWNLKRLKYFASRGWPRGCLLSNPCSRKSLNVILFAIAKTDNDIIGIGVGSGSHGNFIMSAYNNTTIHIWDTRGELLSTIDTHQMSHNHAAVSPCGRFVASCGFTPDVKIFEVVFDKSGGFKEVKRAMDLKGHKASVYHFSFNLDSSRVATVSKDGTWKLWDTNVEFHKNQDPYLLFTGNHDYTMHSLIALSADAHAVAIASGISVSVYSIQSEAPEEKFNEVHAAVISQIGFDPSGRYLVTAGDKHLRVFHNVVGYRASIVEMEQKLKVATSEPMKERLELQIKQA</sequence>
<dbReference type="SMART" id="SM00320">
    <property type="entry name" value="WD40"/>
    <property type="match status" value="6"/>
</dbReference>
<dbReference type="GO" id="GO:0005783">
    <property type="term" value="C:endoplasmic reticulum"/>
    <property type="evidence" value="ECO:0007669"/>
    <property type="project" value="TreeGrafter"/>
</dbReference>
<comment type="caution">
    <text evidence="4">The sequence shown here is derived from an EMBL/GenBank/DDBJ whole genome shotgun (WGS) entry which is preliminary data.</text>
</comment>
<dbReference type="Gene3D" id="2.130.10.10">
    <property type="entry name" value="YVTN repeat-like/Quinoprotein amine dehydrogenase"/>
    <property type="match status" value="2"/>
</dbReference>
<accession>A0A2G8JRB3</accession>
<gene>
    <name evidence="4" type="ORF">BSL78_24858</name>
</gene>
<feature type="repeat" description="WD" evidence="1">
    <location>
        <begin position="103"/>
        <end position="144"/>
    </location>
</feature>
<dbReference type="PANTHER" id="PTHR44321">
    <property type="entry name" value="TRANSDUCIN BETA-LIKE PROTEIN 2"/>
    <property type="match status" value="1"/>
</dbReference>
<dbReference type="AlphaFoldDB" id="A0A2G8JRB3"/>
<keyword evidence="3" id="KW-1133">Transmembrane helix</keyword>
<dbReference type="SUPFAM" id="SSF50978">
    <property type="entry name" value="WD40 repeat-like"/>
    <property type="match status" value="1"/>
</dbReference>
<dbReference type="Pfam" id="PF00400">
    <property type="entry name" value="WD40"/>
    <property type="match status" value="3"/>
</dbReference>
<organism evidence="4 5">
    <name type="scientific">Stichopus japonicus</name>
    <name type="common">Sea cucumber</name>
    <dbReference type="NCBI Taxonomy" id="307972"/>
    <lineage>
        <taxon>Eukaryota</taxon>
        <taxon>Metazoa</taxon>
        <taxon>Echinodermata</taxon>
        <taxon>Eleutherozoa</taxon>
        <taxon>Echinozoa</taxon>
        <taxon>Holothuroidea</taxon>
        <taxon>Aspidochirotacea</taxon>
        <taxon>Aspidochirotida</taxon>
        <taxon>Stichopodidae</taxon>
        <taxon>Apostichopus</taxon>
    </lineage>
</organism>
<evidence type="ECO:0000313" key="4">
    <source>
        <dbReference type="EMBL" id="PIK38307.1"/>
    </source>
</evidence>
<keyword evidence="5" id="KW-1185">Reference proteome</keyword>
<feature type="transmembrane region" description="Helical" evidence="3">
    <location>
        <begin position="14"/>
        <end position="37"/>
    </location>
</feature>
<evidence type="ECO:0000313" key="5">
    <source>
        <dbReference type="Proteomes" id="UP000230750"/>
    </source>
</evidence>
<dbReference type="EMBL" id="MRZV01001375">
    <property type="protein sequence ID" value="PIK38307.1"/>
    <property type="molecule type" value="Genomic_DNA"/>
</dbReference>
<keyword evidence="3" id="KW-0812">Transmembrane</keyword>
<dbReference type="InterPro" id="IPR042410">
    <property type="entry name" value="WBSCR13"/>
</dbReference>
<dbReference type="PROSITE" id="PS50294">
    <property type="entry name" value="WD_REPEATS_REGION"/>
    <property type="match status" value="2"/>
</dbReference>
<feature type="region of interest" description="Disordered" evidence="2">
    <location>
        <begin position="43"/>
        <end position="93"/>
    </location>
</feature>
<dbReference type="STRING" id="307972.A0A2G8JRB3"/>
<dbReference type="InterPro" id="IPR036322">
    <property type="entry name" value="WD40_repeat_dom_sf"/>
</dbReference>
<dbReference type="InterPro" id="IPR001680">
    <property type="entry name" value="WD40_rpt"/>
</dbReference>
<protein>
    <submittedName>
        <fullName evidence="4">Putative transducin beta-like protein 2 isoform X3</fullName>
    </submittedName>
</protein>
<feature type="non-terminal residue" evidence="4">
    <location>
        <position position="481"/>
    </location>
</feature>
<feature type="repeat" description="WD" evidence="1">
    <location>
        <begin position="324"/>
        <end position="356"/>
    </location>
</feature>